<dbReference type="Pfam" id="PF08876">
    <property type="entry name" value="DUF1836"/>
    <property type="match status" value="1"/>
</dbReference>
<evidence type="ECO:0008006" key="3">
    <source>
        <dbReference type="Google" id="ProtNLM"/>
    </source>
</evidence>
<dbReference type="PANTHER" id="PTHR40056">
    <property type="entry name" value="HYPOTHETICAL CYTOSOLIC PROTEIN"/>
    <property type="match status" value="1"/>
</dbReference>
<sequence length="258" mass="29298">METFHLTRNEMSMLLLSLKGWSEKKPLTILQEVWAKSHQKDIESGQSVTAFITTALAPIFEKIIKIEEPDLGFSLNEIVALGNQIENTNFSITAMQNWVKRDIKEMVGSPQRGKKYSIEQIAILFIVEDLKTALDFESIRKLLALIVNDPADRNDDLINPVHLYATYSSLFEELNSKEITSLQSTDTIHAIEEIIKERADALAANFEQASTEQREAIRNVIIIATLSVHTAYVQRLAKRYVSATLFLQQLYVTPKKSE</sequence>
<gene>
    <name evidence="1" type="primary">ykrK</name>
    <name evidence="1" type="ORF">GCM10007140_10010</name>
</gene>
<reference evidence="1" key="1">
    <citation type="journal article" date="2014" name="Int. J. Syst. Evol. Microbiol.">
        <title>Complete genome sequence of Corynebacterium casei LMG S-19264T (=DSM 44701T), isolated from a smear-ripened cheese.</title>
        <authorList>
            <consortium name="US DOE Joint Genome Institute (JGI-PGF)"/>
            <person name="Walter F."/>
            <person name="Albersmeier A."/>
            <person name="Kalinowski J."/>
            <person name="Ruckert C."/>
        </authorList>
    </citation>
    <scope>NUCLEOTIDE SEQUENCE</scope>
    <source>
        <strain evidence="1">CGMCC 1.12698</strain>
    </source>
</reference>
<evidence type="ECO:0000313" key="2">
    <source>
        <dbReference type="Proteomes" id="UP000605259"/>
    </source>
</evidence>
<dbReference type="Proteomes" id="UP000605259">
    <property type="component" value="Unassembled WGS sequence"/>
</dbReference>
<evidence type="ECO:0000313" key="1">
    <source>
        <dbReference type="EMBL" id="GGE61673.1"/>
    </source>
</evidence>
<dbReference type="InterPro" id="IPR014975">
    <property type="entry name" value="DUF1836"/>
</dbReference>
<reference evidence="1" key="2">
    <citation type="submission" date="2020-09" db="EMBL/GenBank/DDBJ databases">
        <authorList>
            <person name="Sun Q."/>
            <person name="Zhou Y."/>
        </authorList>
    </citation>
    <scope>NUCLEOTIDE SEQUENCE</scope>
    <source>
        <strain evidence="1">CGMCC 1.12698</strain>
    </source>
</reference>
<keyword evidence="2" id="KW-1185">Reference proteome</keyword>
<protein>
    <recommendedName>
        <fullName evidence="3">DUF1836 domain-containing protein</fullName>
    </recommendedName>
</protein>
<comment type="caution">
    <text evidence="1">The sequence shown here is derived from an EMBL/GenBank/DDBJ whole genome shotgun (WGS) entry which is preliminary data.</text>
</comment>
<accession>A0A917AMR0</accession>
<name>A0A917AMR0_9BACI</name>
<dbReference type="AlphaFoldDB" id="A0A917AMR0"/>
<organism evidence="1 2">
    <name type="scientific">Priestia taiwanensis</name>
    <dbReference type="NCBI Taxonomy" id="1347902"/>
    <lineage>
        <taxon>Bacteria</taxon>
        <taxon>Bacillati</taxon>
        <taxon>Bacillota</taxon>
        <taxon>Bacilli</taxon>
        <taxon>Bacillales</taxon>
        <taxon>Bacillaceae</taxon>
        <taxon>Priestia</taxon>
    </lineage>
</organism>
<dbReference type="RefSeq" id="WP_188387310.1">
    <property type="nucleotide sequence ID" value="NZ_BMFK01000001.1"/>
</dbReference>
<dbReference type="PANTHER" id="PTHR40056:SF1">
    <property type="entry name" value="DUF1836 DOMAIN-CONTAINING PROTEIN"/>
    <property type="match status" value="1"/>
</dbReference>
<proteinExistence type="predicted"/>
<dbReference type="EMBL" id="BMFK01000001">
    <property type="protein sequence ID" value="GGE61673.1"/>
    <property type="molecule type" value="Genomic_DNA"/>
</dbReference>